<accession>A0A560KU55</accession>
<dbReference type="EMBL" id="VITY01000028">
    <property type="protein sequence ID" value="TWB86761.1"/>
    <property type="molecule type" value="Genomic_DNA"/>
</dbReference>
<reference evidence="1 2" key="1">
    <citation type="submission" date="2019-06" db="EMBL/GenBank/DDBJ databases">
        <title>Genomic Encyclopedia of Type Strains, Phase IV (KMG-V): Genome sequencing to study the core and pangenomes of soil and plant-associated prokaryotes.</title>
        <authorList>
            <person name="Whitman W."/>
        </authorList>
    </citation>
    <scope>NUCLEOTIDE SEQUENCE [LARGE SCALE GENOMIC DNA]</scope>
    <source>
        <strain evidence="1 2">BR 10355</strain>
    </source>
</reference>
<proteinExistence type="predicted"/>
<dbReference type="OrthoDB" id="104289at2"/>
<sequence>MQSSVNEFRSLDLHGVKVWLSGAVPEPDVESLRTSSNDPSVETRAGSAAEEGILGFVRAFAGLLFRFGGQLIHGCHPSFTPILLEQARIHRKKSRESSPLFLAASGYFASPENNADWKRWDRVAHMKITDPSDPRDRDRSLQMLREYMSKECNAFVAVGGKWWEQVPGRAGVPKELQLAKKQKVPCYVLGGFGGISSRFINEQPQWYAGLNNNLSAEDNQLLASLSDITLAAGVIVGRLSKG</sequence>
<protein>
    <submittedName>
        <fullName evidence="1">Uncharacterized protein</fullName>
    </submittedName>
</protein>
<dbReference type="Proteomes" id="UP000321304">
    <property type="component" value="Unassembled WGS sequence"/>
</dbReference>
<dbReference type="Pfam" id="PF18163">
    <property type="entry name" value="LD_cluster2"/>
    <property type="match status" value="1"/>
</dbReference>
<comment type="caution">
    <text evidence="1">The sequence shown here is derived from an EMBL/GenBank/DDBJ whole genome shotgun (WGS) entry which is preliminary data.</text>
</comment>
<dbReference type="InterPro" id="IPR041160">
    <property type="entry name" value="LD_cluster2"/>
</dbReference>
<gene>
    <name evidence="1" type="ORF">FBZ93_1281</name>
</gene>
<keyword evidence="2" id="KW-1185">Reference proteome</keyword>
<organism evidence="1 2">
    <name type="scientific">Bradyrhizobium macuxiense</name>
    <dbReference type="NCBI Taxonomy" id="1755647"/>
    <lineage>
        <taxon>Bacteria</taxon>
        <taxon>Pseudomonadati</taxon>
        <taxon>Pseudomonadota</taxon>
        <taxon>Alphaproteobacteria</taxon>
        <taxon>Hyphomicrobiales</taxon>
        <taxon>Nitrobacteraceae</taxon>
        <taxon>Bradyrhizobium</taxon>
    </lineage>
</organism>
<name>A0A560KU55_9BRAD</name>
<dbReference type="AlphaFoldDB" id="A0A560KU55"/>
<dbReference type="RefSeq" id="WP_146993147.1">
    <property type="nucleotide sequence ID" value="NZ_VITY01000028.1"/>
</dbReference>
<evidence type="ECO:0000313" key="1">
    <source>
        <dbReference type="EMBL" id="TWB86761.1"/>
    </source>
</evidence>
<evidence type="ECO:0000313" key="2">
    <source>
        <dbReference type="Proteomes" id="UP000321304"/>
    </source>
</evidence>